<protein>
    <submittedName>
        <fullName evidence="1">Uncharacterized protein</fullName>
    </submittedName>
</protein>
<keyword evidence="2" id="KW-1185">Reference proteome</keyword>
<gene>
    <name evidence="1" type="ORF">QAD02_023031</name>
</gene>
<accession>A0ACC2PY19</accession>
<evidence type="ECO:0000313" key="1">
    <source>
        <dbReference type="EMBL" id="KAJ8687237.1"/>
    </source>
</evidence>
<proteinExistence type="predicted"/>
<name>A0ACC2PY19_9HYME</name>
<organism evidence="1 2">
    <name type="scientific">Eretmocerus hayati</name>
    <dbReference type="NCBI Taxonomy" id="131215"/>
    <lineage>
        <taxon>Eukaryota</taxon>
        <taxon>Metazoa</taxon>
        <taxon>Ecdysozoa</taxon>
        <taxon>Arthropoda</taxon>
        <taxon>Hexapoda</taxon>
        <taxon>Insecta</taxon>
        <taxon>Pterygota</taxon>
        <taxon>Neoptera</taxon>
        <taxon>Endopterygota</taxon>
        <taxon>Hymenoptera</taxon>
        <taxon>Apocrita</taxon>
        <taxon>Proctotrupomorpha</taxon>
        <taxon>Chalcidoidea</taxon>
        <taxon>Aphelinidae</taxon>
        <taxon>Aphelininae</taxon>
        <taxon>Eretmocerus</taxon>
    </lineage>
</organism>
<reference evidence="1" key="1">
    <citation type="submission" date="2023-04" db="EMBL/GenBank/DDBJ databases">
        <title>A chromosome-level genome assembly of the parasitoid wasp Eretmocerus hayati.</title>
        <authorList>
            <person name="Zhong Y."/>
            <person name="Liu S."/>
            <person name="Liu Y."/>
        </authorList>
    </citation>
    <scope>NUCLEOTIDE SEQUENCE</scope>
    <source>
        <strain evidence="1">ZJU_SS_LIU_2023</strain>
    </source>
</reference>
<evidence type="ECO:0000313" key="2">
    <source>
        <dbReference type="Proteomes" id="UP001239111"/>
    </source>
</evidence>
<dbReference type="Proteomes" id="UP001239111">
    <property type="component" value="Chromosome 1"/>
</dbReference>
<comment type="caution">
    <text evidence="1">The sequence shown here is derived from an EMBL/GenBank/DDBJ whole genome shotgun (WGS) entry which is preliminary data.</text>
</comment>
<sequence>MSTTSSSRAIGSDRLPTVIEFTLGRLCLIFSVCALVVAAAASTTTDQTSNYEQQPRSNRSGRIFFDDLFGIDINFASGLGGSGGVGSNAADLDAEATGDDEKIRNCTCECGLPNQENRIIGGRPTEPNKYPWLARLVYDGKFHCGASLLNNDYVITAAHCIRKLKRSKIRIILGDHDQYITSDGKAVMRAVGAVIRHKNFDTETYNHDIALLRLRRPVAYSKTVRPVCLPQPDSDPGGKSGTAVGWGRTKEGGMLAGVLQEVSLPILSLDQCRMMKYRATRISENMVCAGNGKEDSCQGDSGGPLLVDDGGKLEIAGIVSWGVGCGRPGYPGVYTRVTRYLNWIRLNMKDTCLCSNS</sequence>
<dbReference type="EMBL" id="CM056741">
    <property type="protein sequence ID" value="KAJ8687237.1"/>
    <property type="molecule type" value="Genomic_DNA"/>
</dbReference>